<keyword evidence="10" id="KW-1185">Reference proteome</keyword>
<reference evidence="10" key="1">
    <citation type="journal article" date="2019" name="Int. J. Syst. Evol. Microbiol.">
        <title>The Global Catalogue of Microorganisms (GCM) 10K type strain sequencing project: providing services to taxonomists for standard genome sequencing and annotation.</title>
        <authorList>
            <consortium name="The Broad Institute Genomics Platform"/>
            <consortium name="The Broad Institute Genome Sequencing Center for Infectious Disease"/>
            <person name="Wu L."/>
            <person name="Ma J."/>
        </authorList>
    </citation>
    <scope>NUCLEOTIDE SEQUENCE [LARGE SCALE GENOMIC DNA]</scope>
    <source>
        <strain evidence="10">JCM 14370</strain>
    </source>
</reference>
<keyword evidence="2 7" id="KW-0813">Transport</keyword>
<keyword evidence="3" id="KW-1003">Cell membrane</keyword>
<evidence type="ECO:0000259" key="8">
    <source>
        <dbReference type="PROSITE" id="PS50928"/>
    </source>
</evidence>
<comment type="caution">
    <text evidence="9">The sequence shown here is derived from an EMBL/GenBank/DDBJ whole genome shotgun (WGS) entry which is preliminary data.</text>
</comment>
<accession>A0ABQ2D360</accession>
<feature type="transmembrane region" description="Helical" evidence="7">
    <location>
        <begin position="82"/>
        <end position="100"/>
    </location>
</feature>
<feature type="transmembrane region" description="Helical" evidence="7">
    <location>
        <begin position="138"/>
        <end position="160"/>
    </location>
</feature>
<evidence type="ECO:0000256" key="6">
    <source>
        <dbReference type="ARBA" id="ARBA00023136"/>
    </source>
</evidence>
<feature type="transmembrane region" description="Helical" evidence="7">
    <location>
        <begin position="12"/>
        <end position="33"/>
    </location>
</feature>
<gene>
    <name evidence="9" type="ORF">GCM10008938_27720</name>
</gene>
<dbReference type="Gene3D" id="1.10.3720.10">
    <property type="entry name" value="MetI-like"/>
    <property type="match status" value="1"/>
</dbReference>
<keyword evidence="6 7" id="KW-0472">Membrane</keyword>
<name>A0ABQ2D360_9DEIO</name>
<organism evidence="9 10">
    <name type="scientific">Deinococcus roseus</name>
    <dbReference type="NCBI Taxonomy" id="392414"/>
    <lineage>
        <taxon>Bacteria</taxon>
        <taxon>Thermotogati</taxon>
        <taxon>Deinococcota</taxon>
        <taxon>Deinococci</taxon>
        <taxon>Deinococcales</taxon>
        <taxon>Deinococcaceae</taxon>
        <taxon>Deinococcus</taxon>
    </lineage>
</organism>
<dbReference type="RefSeq" id="WP_229684790.1">
    <property type="nucleotide sequence ID" value="NZ_BMOD01000010.1"/>
</dbReference>
<dbReference type="EMBL" id="BMOD01000010">
    <property type="protein sequence ID" value="GGJ40136.1"/>
    <property type="molecule type" value="Genomic_DNA"/>
</dbReference>
<feature type="transmembrane region" description="Helical" evidence="7">
    <location>
        <begin position="234"/>
        <end position="254"/>
    </location>
</feature>
<evidence type="ECO:0000256" key="4">
    <source>
        <dbReference type="ARBA" id="ARBA00022692"/>
    </source>
</evidence>
<evidence type="ECO:0000256" key="5">
    <source>
        <dbReference type="ARBA" id="ARBA00022989"/>
    </source>
</evidence>
<dbReference type="PANTHER" id="PTHR30151:SF40">
    <property type="entry name" value="TRANSPORT SYSTEM INTEGRAL MEMBRANE PROTEIN"/>
    <property type="match status" value="1"/>
</dbReference>
<feature type="transmembrane region" description="Helical" evidence="7">
    <location>
        <begin position="180"/>
        <end position="201"/>
    </location>
</feature>
<dbReference type="Pfam" id="PF00528">
    <property type="entry name" value="BPD_transp_1"/>
    <property type="match status" value="1"/>
</dbReference>
<comment type="similarity">
    <text evidence="7">Belongs to the binding-protein-dependent transport system permease family.</text>
</comment>
<dbReference type="Proteomes" id="UP000632222">
    <property type="component" value="Unassembled WGS sequence"/>
</dbReference>
<evidence type="ECO:0000256" key="1">
    <source>
        <dbReference type="ARBA" id="ARBA00004651"/>
    </source>
</evidence>
<dbReference type="PANTHER" id="PTHR30151">
    <property type="entry name" value="ALKANE SULFONATE ABC TRANSPORTER-RELATED, MEMBRANE SUBUNIT"/>
    <property type="match status" value="1"/>
</dbReference>
<evidence type="ECO:0000313" key="9">
    <source>
        <dbReference type="EMBL" id="GGJ40136.1"/>
    </source>
</evidence>
<evidence type="ECO:0000313" key="10">
    <source>
        <dbReference type="Proteomes" id="UP000632222"/>
    </source>
</evidence>
<feature type="transmembrane region" description="Helical" evidence="7">
    <location>
        <begin position="112"/>
        <end position="132"/>
    </location>
</feature>
<dbReference type="InterPro" id="IPR000515">
    <property type="entry name" value="MetI-like"/>
</dbReference>
<evidence type="ECO:0000256" key="2">
    <source>
        <dbReference type="ARBA" id="ARBA00022448"/>
    </source>
</evidence>
<dbReference type="PROSITE" id="PS50928">
    <property type="entry name" value="ABC_TM1"/>
    <property type="match status" value="1"/>
</dbReference>
<protein>
    <submittedName>
        <fullName evidence="9">ABC transporter permease</fullName>
    </submittedName>
</protein>
<keyword evidence="4 7" id="KW-0812">Transmembrane</keyword>
<comment type="subcellular location">
    <subcellularLocation>
        <location evidence="1 7">Cell membrane</location>
        <topology evidence="1 7">Multi-pass membrane protein</topology>
    </subcellularLocation>
</comment>
<evidence type="ECO:0000256" key="7">
    <source>
        <dbReference type="RuleBase" id="RU363032"/>
    </source>
</evidence>
<evidence type="ECO:0000256" key="3">
    <source>
        <dbReference type="ARBA" id="ARBA00022475"/>
    </source>
</evidence>
<dbReference type="SUPFAM" id="SSF161098">
    <property type="entry name" value="MetI-like"/>
    <property type="match status" value="1"/>
</dbReference>
<dbReference type="CDD" id="cd06261">
    <property type="entry name" value="TM_PBP2"/>
    <property type="match status" value="1"/>
</dbReference>
<feature type="domain" description="ABC transmembrane type-1" evidence="8">
    <location>
        <begin position="74"/>
        <end position="254"/>
    </location>
</feature>
<proteinExistence type="inferred from homology"/>
<dbReference type="InterPro" id="IPR035906">
    <property type="entry name" value="MetI-like_sf"/>
</dbReference>
<keyword evidence="5 7" id="KW-1133">Transmembrane helix</keyword>
<sequence length="271" mass="29604">MQRTAVARRKKATPIWVWQIVGVLFLLGSWYLFTSVLKLQPSYVMPTPEMVWEEYRYGFIKSDNPNDGQLIYAIGNSLRRVFTGYGIGIIIGVIIGVILSTNQILRAVVGGWLIALQSIPSIAYIPLAIIWFGLNEKAVLFVVVLEATLPVALALSGALLNVQPAVVTAGRNLGAVGLKVYTHVLLPASLPNIFTGIRVAWSFAWRALVGGELLSHAAGLGQLLETGRNVSNTALVLATMIIIGVVGVLFEQLIQRLENRVRSNYGLEVRK</sequence>